<gene>
    <name evidence="8" type="ORF">N866_09525</name>
</gene>
<dbReference type="EMBL" id="AXCW01000028">
    <property type="protein sequence ID" value="EYR64510.1"/>
    <property type="molecule type" value="Genomic_DNA"/>
</dbReference>
<evidence type="ECO:0000256" key="7">
    <source>
        <dbReference type="SAM" id="Phobius"/>
    </source>
</evidence>
<evidence type="ECO:0000256" key="4">
    <source>
        <dbReference type="ARBA" id="ARBA00022989"/>
    </source>
</evidence>
<dbReference type="OrthoDB" id="9795612at2"/>
<keyword evidence="3 7" id="KW-0812">Transmembrane</keyword>
<evidence type="ECO:0000313" key="9">
    <source>
        <dbReference type="Proteomes" id="UP000019753"/>
    </source>
</evidence>
<evidence type="ECO:0000256" key="1">
    <source>
        <dbReference type="ARBA" id="ARBA00004167"/>
    </source>
</evidence>
<reference evidence="8 9" key="1">
    <citation type="submission" date="2014-01" db="EMBL/GenBank/DDBJ databases">
        <title>Actinotalea ferrariae CF5-4.</title>
        <authorList>
            <person name="Chen F."/>
            <person name="Li Y."/>
            <person name="Wang G."/>
        </authorList>
    </citation>
    <scope>NUCLEOTIDE SEQUENCE [LARGE SCALE GENOMIC DNA]</scope>
    <source>
        <strain evidence="8 9">CF5-4</strain>
    </source>
</reference>
<protein>
    <submittedName>
        <fullName evidence="8">Type II secretion system protein G</fullName>
    </submittedName>
</protein>
<keyword evidence="4 7" id="KW-1133">Transmembrane helix</keyword>
<dbReference type="PANTHER" id="PTHR30093">
    <property type="entry name" value="GENERAL SECRETION PATHWAY PROTEIN G"/>
    <property type="match status" value="1"/>
</dbReference>
<sequence length="193" mass="19629">MHKQGRRTTVRPSGTAGFTLVELLVVLLILGVLASIGLPAWFGHRERAVDASLTSDLRGLATSATAYATTHGHYPATMTELAAEEEVALSPGNSVVLFGSAGGFVIYGTAPGTDTVWVLSSAEGSAARRAEGLAALPPAGPAAGTFGATQPDLSGPLRRSAAARGRQRLGDPARARQRGRPASGAVHGQVPAG</sequence>
<evidence type="ECO:0000256" key="5">
    <source>
        <dbReference type="ARBA" id="ARBA00023136"/>
    </source>
</evidence>
<evidence type="ECO:0000256" key="2">
    <source>
        <dbReference type="ARBA" id="ARBA00022481"/>
    </source>
</evidence>
<organism evidence="8 9">
    <name type="scientific">Actinotalea ferrariae CF5-4</name>
    <dbReference type="NCBI Taxonomy" id="948458"/>
    <lineage>
        <taxon>Bacteria</taxon>
        <taxon>Bacillati</taxon>
        <taxon>Actinomycetota</taxon>
        <taxon>Actinomycetes</taxon>
        <taxon>Micrococcales</taxon>
        <taxon>Cellulomonadaceae</taxon>
        <taxon>Actinotalea</taxon>
    </lineage>
</organism>
<dbReference type="SUPFAM" id="SSF54523">
    <property type="entry name" value="Pili subunits"/>
    <property type="match status" value="1"/>
</dbReference>
<feature type="region of interest" description="Disordered" evidence="6">
    <location>
        <begin position="141"/>
        <end position="193"/>
    </location>
</feature>
<dbReference type="Gene3D" id="3.30.700.10">
    <property type="entry name" value="Glycoprotein, Type 4 Pilin"/>
    <property type="match status" value="1"/>
</dbReference>
<dbReference type="Pfam" id="PF07963">
    <property type="entry name" value="N_methyl"/>
    <property type="match status" value="1"/>
</dbReference>
<evidence type="ECO:0000256" key="6">
    <source>
        <dbReference type="SAM" id="MobiDB-lite"/>
    </source>
</evidence>
<accession>A0A021VWW9</accession>
<dbReference type="Proteomes" id="UP000019753">
    <property type="component" value="Unassembled WGS sequence"/>
</dbReference>
<comment type="subcellular location">
    <subcellularLocation>
        <location evidence="1">Membrane</location>
        <topology evidence="1">Single-pass membrane protein</topology>
    </subcellularLocation>
</comment>
<keyword evidence="5 7" id="KW-0472">Membrane</keyword>
<dbReference type="InterPro" id="IPR012902">
    <property type="entry name" value="N_methyl_site"/>
</dbReference>
<evidence type="ECO:0000313" key="8">
    <source>
        <dbReference type="EMBL" id="EYR64510.1"/>
    </source>
</evidence>
<evidence type="ECO:0000256" key="3">
    <source>
        <dbReference type="ARBA" id="ARBA00022692"/>
    </source>
</evidence>
<proteinExistence type="predicted"/>
<dbReference type="GO" id="GO:0016020">
    <property type="term" value="C:membrane"/>
    <property type="evidence" value="ECO:0007669"/>
    <property type="project" value="UniProtKB-SubCell"/>
</dbReference>
<dbReference type="PROSITE" id="PS00409">
    <property type="entry name" value="PROKAR_NTER_METHYL"/>
    <property type="match status" value="1"/>
</dbReference>
<keyword evidence="9" id="KW-1185">Reference proteome</keyword>
<comment type="caution">
    <text evidence="8">The sequence shown here is derived from an EMBL/GenBank/DDBJ whole genome shotgun (WGS) entry which is preliminary data.</text>
</comment>
<dbReference type="PANTHER" id="PTHR30093:SF44">
    <property type="entry name" value="TYPE II SECRETION SYSTEM CORE PROTEIN G"/>
    <property type="match status" value="1"/>
</dbReference>
<keyword evidence="2" id="KW-0488">Methylation</keyword>
<dbReference type="NCBIfam" id="TIGR02532">
    <property type="entry name" value="IV_pilin_GFxxxE"/>
    <property type="match status" value="1"/>
</dbReference>
<dbReference type="InterPro" id="IPR045584">
    <property type="entry name" value="Pilin-like"/>
</dbReference>
<feature type="transmembrane region" description="Helical" evidence="7">
    <location>
        <begin position="20"/>
        <end position="42"/>
    </location>
</feature>
<dbReference type="AlphaFoldDB" id="A0A021VWW9"/>
<name>A0A021VWW9_9CELL</name>